<sequence>MSVIVKVSEKSPSHPFYGQGSKMGYTINGHSGPTLNLKRGITVTFDIDTRGHPFYFTTNSTGGKGFPGSIMGNISPVEVGKMTITIDSRFPSNLQIYYQCGVHPKMGGYVIIKEPKPNVKHGDIIRVNPKYSLKHN</sequence>
<accession>A0A481Z6J6</accession>
<proteinExistence type="predicted"/>
<evidence type="ECO:0000313" key="1">
    <source>
        <dbReference type="EMBL" id="QBK91165.1"/>
    </source>
</evidence>
<reference evidence="1" key="1">
    <citation type="journal article" date="2019" name="MBio">
        <title>Virus Genomes from Deep Sea Sediments Expand the Ocean Megavirome and Support Independent Origins of Viral Gigantism.</title>
        <authorList>
            <person name="Backstrom D."/>
            <person name="Yutin N."/>
            <person name="Jorgensen S.L."/>
            <person name="Dharamshi J."/>
            <person name="Homa F."/>
            <person name="Zaremba-Niedwiedzka K."/>
            <person name="Spang A."/>
            <person name="Wolf Y.I."/>
            <person name="Koonin E.V."/>
            <person name="Ettema T.J."/>
        </authorList>
    </citation>
    <scope>NUCLEOTIDE SEQUENCE</scope>
</reference>
<dbReference type="Gene3D" id="2.60.40.420">
    <property type="entry name" value="Cupredoxins - blue copper proteins"/>
    <property type="match status" value="1"/>
</dbReference>
<protein>
    <submittedName>
        <fullName evidence="1">Beta-sandwich protein</fullName>
    </submittedName>
</protein>
<dbReference type="EMBL" id="MK500512">
    <property type="protein sequence ID" value="QBK91165.1"/>
    <property type="molecule type" value="Genomic_DNA"/>
</dbReference>
<organism evidence="1">
    <name type="scientific">Pithovirus LCPAC202</name>
    <dbReference type="NCBI Taxonomy" id="2506592"/>
    <lineage>
        <taxon>Viruses</taxon>
        <taxon>Pithoviruses</taxon>
    </lineage>
</organism>
<dbReference type="SUPFAM" id="SSF49503">
    <property type="entry name" value="Cupredoxins"/>
    <property type="match status" value="1"/>
</dbReference>
<name>A0A481Z6J6_9VIRU</name>
<gene>
    <name evidence="1" type="ORF">LCPAC202_01390</name>
</gene>
<dbReference type="InterPro" id="IPR008972">
    <property type="entry name" value="Cupredoxin"/>
</dbReference>